<dbReference type="EMBL" id="JAUSTP010000003">
    <property type="protein sequence ID" value="MDQ0188939.1"/>
    <property type="molecule type" value="Genomic_DNA"/>
</dbReference>
<dbReference type="PANTHER" id="PTHR10982">
    <property type="entry name" value="MALONYL COA-ACYL CARRIER PROTEIN TRANSACYLASE"/>
    <property type="match status" value="1"/>
</dbReference>
<dbReference type="InterPro" id="IPR002539">
    <property type="entry name" value="MaoC-like_dom"/>
</dbReference>
<evidence type="ECO:0000313" key="4">
    <source>
        <dbReference type="Proteomes" id="UP001232973"/>
    </source>
</evidence>
<dbReference type="PANTHER" id="PTHR10982:SF21">
    <property type="entry name" value="FATTY ACID SYNTHASE SUBUNIT BETA"/>
    <property type="match status" value="1"/>
</dbReference>
<reference evidence="3 4" key="1">
    <citation type="submission" date="2023-07" db="EMBL/GenBank/DDBJ databases">
        <title>Genomic Encyclopedia of Type Strains, Phase IV (KMG-IV): sequencing the most valuable type-strain genomes for metagenomic binning, comparative biology and taxonomic classification.</title>
        <authorList>
            <person name="Goeker M."/>
        </authorList>
    </citation>
    <scope>NUCLEOTIDE SEQUENCE [LARGE SCALE GENOMIC DNA]</scope>
    <source>
        <strain evidence="3 4">DSM 4006</strain>
    </source>
</reference>
<keyword evidence="4" id="KW-1185">Reference proteome</keyword>
<dbReference type="InterPro" id="IPR050830">
    <property type="entry name" value="Fungal_FAS"/>
</dbReference>
<dbReference type="SUPFAM" id="SSF54637">
    <property type="entry name" value="Thioesterase/thiol ester dehydrase-isomerase"/>
    <property type="match status" value="1"/>
</dbReference>
<dbReference type="InterPro" id="IPR003965">
    <property type="entry name" value="Fatty_acid_synthase"/>
</dbReference>
<proteinExistence type="predicted"/>
<evidence type="ECO:0000313" key="3">
    <source>
        <dbReference type="EMBL" id="MDQ0188939.1"/>
    </source>
</evidence>
<dbReference type="Pfam" id="PF01575">
    <property type="entry name" value="MaoC_dehydratas"/>
    <property type="match status" value="1"/>
</dbReference>
<organism evidence="3 4">
    <name type="scientific">Alicyclobacillus cycloheptanicus</name>
    <dbReference type="NCBI Taxonomy" id="1457"/>
    <lineage>
        <taxon>Bacteria</taxon>
        <taxon>Bacillati</taxon>
        <taxon>Bacillota</taxon>
        <taxon>Bacilli</taxon>
        <taxon>Bacillales</taxon>
        <taxon>Alicyclobacillaceae</taxon>
        <taxon>Alicyclobacillus</taxon>
    </lineage>
</organism>
<dbReference type="RefSeq" id="WP_274456469.1">
    <property type="nucleotide sequence ID" value="NZ_CP067097.1"/>
</dbReference>
<gene>
    <name evidence="3" type="ORF">J2S03_000753</name>
</gene>
<evidence type="ECO:0000256" key="1">
    <source>
        <dbReference type="ARBA" id="ARBA00022679"/>
    </source>
</evidence>
<evidence type="ECO:0000259" key="2">
    <source>
        <dbReference type="Pfam" id="PF01575"/>
    </source>
</evidence>
<dbReference type="Proteomes" id="UP001232973">
    <property type="component" value="Unassembled WGS sequence"/>
</dbReference>
<accession>A0ABT9XF61</accession>
<comment type="caution">
    <text evidence="3">The sequence shown here is derived from an EMBL/GenBank/DDBJ whole genome shotgun (WGS) entry which is preliminary data.</text>
</comment>
<protein>
    <submittedName>
        <fullName evidence="3">Acyl dehydratase</fullName>
    </submittedName>
</protein>
<keyword evidence="1" id="KW-0808">Transferase</keyword>
<sequence>MSTVKYEVSQRLGPLEKPPITKTQLVMYSGASGDFNPIHTVEEFAQQAGLGGVIAHGMLTMAFVGQMLTDILGVDGDLHKFGVRFAGMVRPGDVITCEGEVKEVREENGRQIVTADIWAATQKQEKVVVGEAVFSVPAA</sequence>
<dbReference type="PRINTS" id="PR01483">
    <property type="entry name" value="FASYNTHASE"/>
</dbReference>
<dbReference type="InterPro" id="IPR029069">
    <property type="entry name" value="HotDog_dom_sf"/>
</dbReference>
<name>A0ABT9XF61_9BACL</name>
<dbReference type="Gene3D" id="3.10.129.10">
    <property type="entry name" value="Hotdog Thioesterase"/>
    <property type="match status" value="1"/>
</dbReference>
<feature type="domain" description="MaoC-like" evidence="2">
    <location>
        <begin position="17"/>
        <end position="113"/>
    </location>
</feature>